<sequence>MNPLRKVYRVLFTPVTIMLVPHSCKEAFRLKIPTALILSVFIFSIIGLGYVFTLVDDALRYEPTRQKLEYYKGQFAELESTIASLDMAEKQFKGLFALESKEEVLENMEDSDVGSIDMEFLRKRIARTIDNVGEIRDYLSEARDLYMATPMGWPAKGWLSSKYGYRVHPTKKVRDFHTGLDVSARPSTPIHATADGIVSFSGRSGANGNLVAVEHGFGYTTYYAHNKKNLVKEGDIVKRGDVIALLGSTGRSTGPHLHYEVWKGDKDVNPMPYVKGGTL</sequence>
<evidence type="ECO:0000259" key="2">
    <source>
        <dbReference type="Pfam" id="PF01551"/>
    </source>
</evidence>
<name>A0A0F9JUL3_9ZZZZ</name>
<dbReference type="Gene3D" id="2.70.70.10">
    <property type="entry name" value="Glucose Permease (Domain IIA)"/>
    <property type="match status" value="1"/>
</dbReference>
<dbReference type="GO" id="GO:0004222">
    <property type="term" value="F:metalloendopeptidase activity"/>
    <property type="evidence" value="ECO:0007669"/>
    <property type="project" value="TreeGrafter"/>
</dbReference>
<gene>
    <name evidence="3" type="ORF">LCGC14_1782290</name>
</gene>
<proteinExistence type="predicted"/>
<comment type="caution">
    <text evidence="3">The sequence shown here is derived from an EMBL/GenBank/DDBJ whole genome shotgun (WGS) entry which is preliminary data.</text>
</comment>
<keyword evidence="1" id="KW-1133">Transmembrane helix</keyword>
<organism evidence="3">
    <name type="scientific">marine sediment metagenome</name>
    <dbReference type="NCBI Taxonomy" id="412755"/>
    <lineage>
        <taxon>unclassified sequences</taxon>
        <taxon>metagenomes</taxon>
        <taxon>ecological metagenomes</taxon>
    </lineage>
</organism>
<feature type="domain" description="M23ase beta-sheet core" evidence="2">
    <location>
        <begin position="176"/>
        <end position="270"/>
    </location>
</feature>
<protein>
    <recommendedName>
        <fullName evidence="2">M23ase beta-sheet core domain-containing protein</fullName>
    </recommendedName>
</protein>
<dbReference type="Pfam" id="PF01551">
    <property type="entry name" value="Peptidase_M23"/>
    <property type="match status" value="1"/>
</dbReference>
<dbReference type="InterPro" id="IPR016047">
    <property type="entry name" value="M23ase_b-sheet_dom"/>
</dbReference>
<accession>A0A0F9JUL3</accession>
<reference evidence="3" key="1">
    <citation type="journal article" date="2015" name="Nature">
        <title>Complex archaea that bridge the gap between prokaryotes and eukaryotes.</title>
        <authorList>
            <person name="Spang A."/>
            <person name="Saw J.H."/>
            <person name="Jorgensen S.L."/>
            <person name="Zaremba-Niedzwiedzka K."/>
            <person name="Martijn J."/>
            <person name="Lind A.E."/>
            <person name="van Eijk R."/>
            <person name="Schleper C."/>
            <person name="Guy L."/>
            <person name="Ettema T.J."/>
        </authorList>
    </citation>
    <scope>NUCLEOTIDE SEQUENCE</scope>
</reference>
<dbReference type="FunFam" id="2.70.70.10:FF:000006">
    <property type="entry name" value="M23 family peptidase"/>
    <property type="match status" value="1"/>
</dbReference>
<dbReference type="InterPro" id="IPR011055">
    <property type="entry name" value="Dup_hybrid_motif"/>
</dbReference>
<dbReference type="AlphaFoldDB" id="A0A0F9JUL3"/>
<dbReference type="CDD" id="cd12797">
    <property type="entry name" value="M23_peptidase"/>
    <property type="match status" value="1"/>
</dbReference>
<evidence type="ECO:0000256" key="1">
    <source>
        <dbReference type="SAM" id="Phobius"/>
    </source>
</evidence>
<evidence type="ECO:0000313" key="3">
    <source>
        <dbReference type="EMBL" id="KKM02653.1"/>
    </source>
</evidence>
<dbReference type="EMBL" id="LAZR01016874">
    <property type="protein sequence ID" value="KKM02653.1"/>
    <property type="molecule type" value="Genomic_DNA"/>
</dbReference>
<dbReference type="PANTHER" id="PTHR21666">
    <property type="entry name" value="PEPTIDASE-RELATED"/>
    <property type="match status" value="1"/>
</dbReference>
<keyword evidence="1" id="KW-0472">Membrane</keyword>
<keyword evidence="1" id="KW-0812">Transmembrane</keyword>
<feature type="transmembrane region" description="Helical" evidence="1">
    <location>
        <begin position="34"/>
        <end position="55"/>
    </location>
</feature>
<dbReference type="SUPFAM" id="SSF51261">
    <property type="entry name" value="Duplicated hybrid motif"/>
    <property type="match status" value="1"/>
</dbReference>
<dbReference type="InterPro" id="IPR050570">
    <property type="entry name" value="Cell_wall_metabolism_enzyme"/>
</dbReference>
<dbReference type="PANTHER" id="PTHR21666:SF286">
    <property type="entry name" value="LIPOPROTEIN NLPD"/>
    <property type="match status" value="1"/>
</dbReference>